<organism evidence="2 3">
    <name type="scientific">Pseudooceanicola marinus</name>
    <dbReference type="NCBI Taxonomy" id="396013"/>
    <lineage>
        <taxon>Bacteria</taxon>
        <taxon>Pseudomonadati</taxon>
        <taxon>Pseudomonadota</taxon>
        <taxon>Alphaproteobacteria</taxon>
        <taxon>Rhodobacterales</taxon>
        <taxon>Paracoccaceae</taxon>
        <taxon>Pseudooceanicola</taxon>
    </lineage>
</organism>
<accession>A0A1X6ZLL3</accession>
<dbReference type="EMBL" id="FWFN01000005">
    <property type="protein sequence ID" value="SLN55015.1"/>
    <property type="molecule type" value="Genomic_DNA"/>
</dbReference>
<sequence length="31" mass="3379">MTDRMMWAVGPEDGEGWKAINAQTEAGARAQ</sequence>
<reference evidence="2 3" key="1">
    <citation type="submission" date="2017-03" db="EMBL/GenBank/DDBJ databases">
        <authorList>
            <person name="Afonso C.L."/>
            <person name="Miller P.J."/>
            <person name="Scott M.A."/>
            <person name="Spackman E."/>
            <person name="Goraichik I."/>
            <person name="Dimitrov K.M."/>
            <person name="Suarez D.L."/>
            <person name="Swayne D.E."/>
        </authorList>
    </citation>
    <scope>NUCLEOTIDE SEQUENCE [LARGE SCALE GENOMIC DNA]</scope>
    <source>
        <strain evidence="2 3">CECT 7751</strain>
    </source>
</reference>
<feature type="region of interest" description="Disordered" evidence="1">
    <location>
        <begin position="1"/>
        <end position="31"/>
    </location>
</feature>
<proteinExistence type="predicted"/>
<evidence type="ECO:0000313" key="2">
    <source>
        <dbReference type="EMBL" id="SLN55015.1"/>
    </source>
</evidence>
<keyword evidence="3" id="KW-1185">Reference proteome</keyword>
<evidence type="ECO:0000313" key="3">
    <source>
        <dbReference type="Proteomes" id="UP000193963"/>
    </source>
</evidence>
<dbReference type="AlphaFoldDB" id="A0A1X6ZLL3"/>
<protein>
    <submittedName>
        <fullName evidence="2">Uncharacterized protein</fullName>
    </submittedName>
</protein>
<dbReference type="Proteomes" id="UP000193963">
    <property type="component" value="Unassembled WGS sequence"/>
</dbReference>
<gene>
    <name evidence="2" type="ORF">PSM7751_02689</name>
</gene>
<name>A0A1X6ZLL3_9RHOB</name>
<evidence type="ECO:0000256" key="1">
    <source>
        <dbReference type="SAM" id="MobiDB-lite"/>
    </source>
</evidence>